<dbReference type="STRING" id="623744.A0A553NHC9"/>
<feature type="compositionally biased region" description="Polar residues" evidence="3">
    <location>
        <begin position="208"/>
        <end position="217"/>
    </location>
</feature>
<keyword evidence="6" id="KW-1185">Reference proteome</keyword>
<feature type="compositionally biased region" description="Basic residues" evidence="3">
    <location>
        <begin position="187"/>
        <end position="199"/>
    </location>
</feature>
<evidence type="ECO:0000256" key="1">
    <source>
        <dbReference type="ARBA" id="ARBA00022771"/>
    </source>
</evidence>
<dbReference type="Pfam" id="PF04698">
    <property type="entry name" value="Rab_eff_C"/>
    <property type="match status" value="1"/>
</dbReference>
<dbReference type="EMBL" id="SRMA01026966">
    <property type="protein sequence ID" value="TRY64841.1"/>
    <property type="molecule type" value="Genomic_DNA"/>
</dbReference>
<feature type="compositionally biased region" description="Basic and acidic residues" evidence="3">
    <location>
        <begin position="471"/>
        <end position="483"/>
    </location>
</feature>
<keyword evidence="2" id="KW-0862">Zinc</keyword>
<reference evidence="5 6" key="1">
    <citation type="journal article" date="2019" name="Sci. Data">
        <title>Hybrid genome assembly and annotation of Danionella translucida.</title>
        <authorList>
            <person name="Kadobianskyi M."/>
            <person name="Schulze L."/>
            <person name="Schuelke M."/>
            <person name="Judkewitz B."/>
        </authorList>
    </citation>
    <scope>NUCLEOTIDE SEQUENCE [LARGE SCALE GENOMIC DNA]</scope>
    <source>
        <strain evidence="5 6">Bolton</strain>
    </source>
</reference>
<dbReference type="PANTHER" id="PTHR14555:SF6">
    <property type="entry name" value="RAB EFFECTOR MYRIP"/>
    <property type="match status" value="1"/>
</dbReference>
<feature type="compositionally biased region" description="Basic and acidic residues" evidence="3">
    <location>
        <begin position="494"/>
        <end position="521"/>
    </location>
</feature>
<evidence type="ECO:0000256" key="2">
    <source>
        <dbReference type="ARBA" id="ARBA00022833"/>
    </source>
</evidence>
<dbReference type="AlphaFoldDB" id="A0A553NHC9"/>
<protein>
    <recommendedName>
        <fullName evidence="4">Rab effector MyRIP/Melanophilin domain-containing protein</fullName>
    </recommendedName>
</protein>
<dbReference type="GO" id="GO:0017022">
    <property type="term" value="F:myosin binding"/>
    <property type="evidence" value="ECO:0007669"/>
    <property type="project" value="TreeGrafter"/>
</dbReference>
<evidence type="ECO:0000313" key="5">
    <source>
        <dbReference type="EMBL" id="TRY64841.1"/>
    </source>
</evidence>
<feature type="region of interest" description="Disordered" evidence="3">
    <location>
        <begin position="92"/>
        <end position="217"/>
    </location>
</feature>
<feature type="domain" description="Rab effector MyRIP/Melanophilin" evidence="4">
    <location>
        <begin position="10"/>
        <end position="216"/>
    </location>
</feature>
<dbReference type="PANTHER" id="PTHR14555">
    <property type="entry name" value="MYELIN-ASSOCIATED OLIGODENDROCYTIC BASIC PROTEIN MOBP -RELATED"/>
    <property type="match status" value="1"/>
</dbReference>
<feature type="compositionally biased region" description="Polar residues" evidence="3">
    <location>
        <begin position="536"/>
        <end position="545"/>
    </location>
</feature>
<dbReference type="GO" id="GO:0030864">
    <property type="term" value="C:cortical actin cytoskeleton"/>
    <property type="evidence" value="ECO:0007669"/>
    <property type="project" value="TreeGrafter"/>
</dbReference>
<evidence type="ECO:0000259" key="4">
    <source>
        <dbReference type="Pfam" id="PF04698"/>
    </source>
</evidence>
<comment type="caution">
    <text evidence="5">The sequence shown here is derived from an EMBL/GenBank/DDBJ whole genome shotgun (WGS) entry which is preliminary data.</text>
</comment>
<feature type="compositionally biased region" description="Polar residues" evidence="3">
    <location>
        <begin position="109"/>
        <end position="143"/>
    </location>
</feature>
<dbReference type="InterPro" id="IPR051745">
    <property type="entry name" value="Intracell_Transport_Effector"/>
</dbReference>
<dbReference type="GO" id="GO:0008270">
    <property type="term" value="F:zinc ion binding"/>
    <property type="evidence" value="ECO:0007669"/>
    <property type="project" value="UniProtKB-KW"/>
</dbReference>
<feature type="region of interest" description="Disordered" evidence="3">
    <location>
        <begin position="471"/>
        <end position="545"/>
    </location>
</feature>
<organism evidence="5 6">
    <name type="scientific">Danionella cerebrum</name>
    <dbReference type="NCBI Taxonomy" id="2873325"/>
    <lineage>
        <taxon>Eukaryota</taxon>
        <taxon>Metazoa</taxon>
        <taxon>Chordata</taxon>
        <taxon>Craniata</taxon>
        <taxon>Vertebrata</taxon>
        <taxon>Euteleostomi</taxon>
        <taxon>Actinopterygii</taxon>
        <taxon>Neopterygii</taxon>
        <taxon>Teleostei</taxon>
        <taxon>Ostariophysi</taxon>
        <taxon>Cypriniformes</taxon>
        <taxon>Danionidae</taxon>
        <taxon>Danioninae</taxon>
        <taxon>Danionella</taxon>
    </lineage>
</organism>
<gene>
    <name evidence="5" type="ORF">DNTS_022245</name>
</gene>
<evidence type="ECO:0000313" key="6">
    <source>
        <dbReference type="Proteomes" id="UP000316079"/>
    </source>
</evidence>
<accession>A0A553NHC9</accession>
<name>A0A553NHC9_9TELE</name>
<dbReference type="InterPro" id="IPR006788">
    <property type="entry name" value="Myrip/Melanophilin"/>
</dbReference>
<dbReference type="OrthoDB" id="10072397at2759"/>
<proteinExistence type="predicted"/>
<dbReference type="GO" id="GO:0003779">
    <property type="term" value="F:actin binding"/>
    <property type="evidence" value="ECO:0007669"/>
    <property type="project" value="TreeGrafter"/>
</dbReference>
<dbReference type="Proteomes" id="UP000316079">
    <property type="component" value="Unassembled WGS sequence"/>
</dbReference>
<keyword evidence="1" id="KW-0863">Zinc-finger</keyword>
<evidence type="ECO:0000256" key="3">
    <source>
        <dbReference type="SAM" id="MobiDB-lite"/>
    </source>
</evidence>
<keyword evidence="1" id="KW-0479">Metal-binding</keyword>
<sequence length="545" mass="62921">MTDVFVSLSTGASSVLQSPDGNWIALQSSQHSRPSLLTKRKSLVFSVLEKESGVVSAYDEMGLDSDPEDQGGWGAALLQFRRRLSDETYYTDSQHDPEWTYTKHPPVTSPSSGQYTETLNSDSDTSPAQSFQAHKPQHSTPQRKQVPFETQLFPPCRRPPGSASGLLDVNFNPRLTGDSSDGEDHSKRVKRSRRRRKSKHETSEPRQTHPSPYSTATMENSVILLNAMMMRRQQSQETPVPLNYQTPDTLSPHDLLTSDAMSSEAEPPEMSKLEFSKPELCLQGPFLKVSAVHEALREDLKFKVCDLVGEDHEKDARSNYFEEISEAGIKREDRTRRIESEKLRFKKRHESKTEIKSKGERQTVEQMDTSNVTRQINMEREIYRERDRQKEIEKQLERERERQRELENQIKSDREKQCKIEIQVERKRERQKEIQKQLIEEQERQLEIEREIEKKRKSIRIEKENIVRAKSKEDKEKLRREQVEASGRVLGDNTRLDEDGSETQKEKAEMISSEKEGEKTKTSMTSPTRAFCALEKSTSSSETSV</sequence>